<dbReference type="AlphaFoldDB" id="A0A1F5YVI0"/>
<dbReference type="GO" id="GO:1901982">
    <property type="term" value="F:maltose binding"/>
    <property type="evidence" value="ECO:0007669"/>
    <property type="project" value="TreeGrafter"/>
</dbReference>
<evidence type="ECO:0000256" key="3">
    <source>
        <dbReference type="ARBA" id="ARBA00022729"/>
    </source>
</evidence>
<organism evidence="6 7">
    <name type="scientific">Candidatus Gottesmanbacteria bacterium RBG_16_52_11</name>
    <dbReference type="NCBI Taxonomy" id="1798374"/>
    <lineage>
        <taxon>Bacteria</taxon>
        <taxon>Candidatus Gottesmaniibacteriota</taxon>
    </lineage>
</organism>
<evidence type="ECO:0000256" key="2">
    <source>
        <dbReference type="ARBA" id="ARBA00022448"/>
    </source>
</evidence>
<protein>
    <recommendedName>
        <fullName evidence="8">ABC transporter substrate-binding protein</fullName>
    </recommendedName>
</protein>
<evidence type="ECO:0008006" key="8">
    <source>
        <dbReference type="Google" id="ProtNLM"/>
    </source>
</evidence>
<dbReference type="GO" id="GO:0015768">
    <property type="term" value="P:maltose transport"/>
    <property type="evidence" value="ECO:0007669"/>
    <property type="project" value="TreeGrafter"/>
</dbReference>
<dbReference type="InterPro" id="IPR006059">
    <property type="entry name" value="SBP"/>
</dbReference>
<dbReference type="GO" id="GO:0042956">
    <property type="term" value="P:maltodextrin transmembrane transport"/>
    <property type="evidence" value="ECO:0007669"/>
    <property type="project" value="TreeGrafter"/>
</dbReference>
<dbReference type="Proteomes" id="UP000178448">
    <property type="component" value="Unassembled WGS sequence"/>
</dbReference>
<dbReference type="GO" id="GO:0055052">
    <property type="term" value="C:ATP-binding cassette (ABC) transporter complex, substrate-binding subunit-containing"/>
    <property type="evidence" value="ECO:0007669"/>
    <property type="project" value="TreeGrafter"/>
</dbReference>
<comment type="caution">
    <text evidence="6">The sequence shown here is derived from an EMBL/GenBank/DDBJ whole genome shotgun (WGS) entry which is preliminary data.</text>
</comment>
<keyword evidence="3" id="KW-0732">Signal</keyword>
<accession>A0A1F5YVI0</accession>
<feature type="region of interest" description="Disordered" evidence="4">
    <location>
        <begin position="1"/>
        <end position="30"/>
    </location>
</feature>
<evidence type="ECO:0000256" key="4">
    <source>
        <dbReference type="SAM" id="MobiDB-lite"/>
    </source>
</evidence>
<name>A0A1F5YVI0_9BACT</name>
<gene>
    <name evidence="6" type="ORF">A2Z33_03100</name>
</gene>
<reference evidence="6 7" key="1">
    <citation type="journal article" date="2016" name="Nat. Commun.">
        <title>Thousands of microbial genomes shed light on interconnected biogeochemical processes in an aquifer system.</title>
        <authorList>
            <person name="Anantharaman K."/>
            <person name="Brown C.T."/>
            <person name="Hug L.A."/>
            <person name="Sharon I."/>
            <person name="Castelle C.J."/>
            <person name="Probst A.J."/>
            <person name="Thomas B.C."/>
            <person name="Singh A."/>
            <person name="Wilkins M.J."/>
            <person name="Karaoz U."/>
            <person name="Brodie E.L."/>
            <person name="Williams K.H."/>
            <person name="Hubbard S.S."/>
            <person name="Banfield J.F."/>
        </authorList>
    </citation>
    <scope>NUCLEOTIDE SEQUENCE [LARGE SCALE GENOMIC DNA]</scope>
</reference>
<dbReference type="Gene3D" id="3.40.190.10">
    <property type="entry name" value="Periplasmic binding protein-like II"/>
    <property type="match status" value="1"/>
</dbReference>
<dbReference type="SUPFAM" id="SSF53850">
    <property type="entry name" value="Periplasmic binding protein-like II"/>
    <property type="match status" value="1"/>
</dbReference>
<comment type="similarity">
    <text evidence="1">Belongs to the bacterial solute-binding protein 1 family.</text>
</comment>
<dbReference type="Pfam" id="PF01547">
    <property type="entry name" value="SBP_bac_1"/>
    <property type="match status" value="1"/>
</dbReference>
<feature type="compositionally biased region" description="Pro residues" evidence="4">
    <location>
        <begin position="19"/>
        <end position="28"/>
    </location>
</feature>
<feature type="transmembrane region" description="Helical" evidence="5">
    <location>
        <begin position="80"/>
        <end position="101"/>
    </location>
</feature>
<dbReference type="PANTHER" id="PTHR30061">
    <property type="entry name" value="MALTOSE-BINDING PERIPLASMIC PROTEIN"/>
    <property type="match status" value="1"/>
</dbReference>
<evidence type="ECO:0000256" key="5">
    <source>
        <dbReference type="SAM" id="Phobius"/>
    </source>
</evidence>
<evidence type="ECO:0000313" key="7">
    <source>
        <dbReference type="Proteomes" id="UP000178448"/>
    </source>
</evidence>
<evidence type="ECO:0000256" key="1">
    <source>
        <dbReference type="ARBA" id="ARBA00008520"/>
    </source>
</evidence>
<keyword evidence="5" id="KW-0472">Membrane</keyword>
<dbReference type="PANTHER" id="PTHR30061:SF50">
    <property type="entry name" value="MALTOSE_MALTODEXTRIN-BINDING PERIPLASMIC PROTEIN"/>
    <property type="match status" value="1"/>
</dbReference>
<evidence type="ECO:0000313" key="6">
    <source>
        <dbReference type="EMBL" id="OGG04125.1"/>
    </source>
</evidence>
<dbReference type="STRING" id="1798374.A2Z33_03100"/>
<keyword evidence="5" id="KW-1133">Transmembrane helix</keyword>
<dbReference type="EMBL" id="MFJD01000004">
    <property type="protein sequence ID" value="OGG04125.1"/>
    <property type="molecule type" value="Genomic_DNA"/>
</dbReference>
<sequence length="512" mass="55883">MADPTLRTPLSVTGQVPVVPTPPAPEPIQQPQQETVVVPTGQIPPASQFIPTVPGNGGFVVPQTTAPTVPRRGTSCIGRIMRILVVFIVLGALGALGWFGYTYFAGNRQVTITYWGLWENEATMRMILDDFEREHPNIKVEYFKQSPKQYRERLAAAIERGDGPDVFRFHNTWVPMLVNQLAPVPGAVMSPENFISTFYPVAKNDLIAGGSTIYGLPIMIDGLGLYVNEDLFAAAGASPPTSWEDIIKTGGLVEKLTVREGETIVTSAISLGTSTNVEHFSDILAVMMMQNGAKLTDPTSEEAEGTLLFYRRFADPNDPLFTWSQSFDSSVPAFANGRVAMILAPSWRAFDIKQINPSLNFKIVPIPQLSGNTVNYASYWVEGVSVESKLQPQAWEFVKYLTGKEAATKLYAEAAKTRLFGEPYALVEMGKLVENDPFVGAYIKQAPMARSFPLASRTGDNGINDKLIKYLEDAVTSVNSGSSPKDALKTYASGMQQVFSQYGLSVSSVPAN</sequence>
<keyword evidence="2" id="KW-0813">Transport</keyword>
<keyword evidence="5" id="KW-0812">Transmembrane</keyword>
<proteinExistence type="inferred from homology"/>